<evidence type="ECO:0000313" key="3">
    <source>
        <dbReference type="EMBL" id="SNR66126.1"/>
    </source>
</evidence>
<dbReference type="AlphaFoldDB" id="A0A238Y4D1"/>
<evidence type="ECO:0000256" key="1">
    <source>
        <dbReference type="SAM" id="MobiDB-lite"/>
    </source>
</evidence>
<dbReference type="NCBIfam" id="NF033539">
    <property type="entry name" value="transpos_IS1380"/>
    <property type="match status" value="1"/>
</dbReference>
<dbReference type="InterPro" id="IPR047960">
    <property type="entry name" value="Transpos_IS1380"/>
</dbReference>
<evidence type="ECO:0000259" key="2">
    <source>
        <dbReference type="Pfam" id="PF13701"/>
    </source>
</evidence>
<feature type="compositionally biased region" description="Pro residues" evidence="1">
    <location>
        <begin position="428"/>
        <end position="438"/>
    </location>
</feature>
<sequence length="595" mass="62964">MKKTTGLYPPLVVDGHGASVVPNAGAVLLLRTAETVGLTSALTQALGPWQRPLARHRPGKVLLDLAVALAIGGDCLADIGQLRAAPELFGPVASDPTVSRLVDTLAADAPAALAAIAAARAAAREKAWRLAGQHAPGHGANASAPLVIDVDATLVTAHSEKEAAAPTFKRGFGHHPLWAFVDHGAEGTGEPLAFLLRAGNAGSNTVADHKAVIRAALAQLPGGHSRGKKVLVRIDGAGGTHELLAWLTRRRLSYSVGFSLPGDLASIQQTLANIPDTAWEPAYDADGQPRAGAFVAEATELFDLSTWPPGMRLIVRKERPHPGAQLRITDVDGMRITAFVTNTTRGQLADLELQHRRRARAEDRIRCAKDTGLSNLPLHDFAQNQIWCAVVACLRSAHLDADPRPDRSPSPPLGTQTAAPAAVLHPGPARPHQPPPAAAPRRDGPVHRARPRRAQRPGPADQPATGRLRLIRRPPVPTTRGTGRRVEPAPTRATSGEPSHPHANLTPTRGKNPDDELNDHAYERSGLGVMPHYSRNPELAINGSGCPSSIKSTAKPGWSSPLKLRSSHSTAIGSDKRIHQAHGIGQLKMNSFGSL</sequence>
<name>A0A238Y4D1_9ACTN</name>
<accession>A0A238Y4D1</accession>
<dbReference type="Pfam" id="PF13701">
    <property type="entry name" value="DDE_Tnp_1_4"/>
    <property type="match status" value="1"/>
</dbReference>
<evidence type="ECO:0000313" key="4">
    <source>
        <dbReference type="Proteomes" id="UP000198403"/>
    </source>
</evidence>
<gene>
    <name evidence="3" type="ORF">SAMN06272737_117112</name>
</gene>
<organism evidence="3 4">
    <name type="scientific">Blastococcus mobilis</name>
    <dbReference type="NCBI Taxonomy" id="1938746"/>
    <lineage>
        <taxon>Bacteria</taxon>
        <taxon>Bacillati</taxon>
        <taxon>Actinomycetota</taxon>
        <taxon>Actinomycetes</taxon>
        <taxon>Geodermatophilales</taxon>
        <taxon>Geodermatophilaceae</taxon>
        <taxon>Blastococcus</taxon>
    </lineage>
</organism>
<feature type="region of interest" description="Disordered" evidence="1">
    <location>
        <begin position="544"/>
        <end position="576"/>
    </location>
</feature>
<reference evidence="3 4" key="1">
    <citation type="submission" date="2017-06" db="EMBL/GenBank/DDBJ databases">
        <authorList>
            <person name="Kim H.J."/>
            <person name="Triplett B.A."/>
        </authorList>
    </citation>
    <scope>NUCLEOTIDE SEQUENCE [LARGE SCALE GENOMIC DNA]</scope>
    <source>
        <strain evidence="3 4">DSM 44272</strain>
    </source>
</reference>
<feature type="region of interest" description="Disordered" evidence="1">
    <location>
        <begin position="401"/>
        <end position="520"/>
    </location>
</feature>
<keyword evidence="4" id="KW-1185">Reference proteome</keyword>
<feature type="compositionally biased region" description="Basic and acidic residues" evidence="1">
    <location>
        <begin position="511"/>
        <end position="520"/>
    </location>
</feature>
<dbReference type="Proteomes" id="UP000198403">
    <property type="component" value="Unassembled WGS sequence"/>
</dbReference>
<feature type="domain" description="Transposase DDE" evidence="2">
    <location>
        <begin position="8"/>
        <end position="392"/>
    </location>
</feature>
<protein>
    <submittedName>
        <fullName evidence="3">Transposase DDE domain group 1</fullName>
    </submittedName>
</protein>
<dbReference type="EMBL" id="FZNO01000017">
    <property type="protein sequence ID" value="SNR66126.1"/>
    <property type="molecule type" value="Genomic_DNA"/>
</dbReference>
<proteinExistence type="predicted"/>
<dbReference type="InterPro" id="IPR025668">
    <property type="entry name" value="Tnp_DDE_dom"/>
</dbReference>